<dbReference type="Gene3D" id="3.40.50.1820">
    <property type="entry name" value="alpha/beta hydrolase"/>
    <property type="match status" value="1"/>
</dbReference>
<evidence type="ECO:0000256" key="1">
    <source>
        <dbReference type="ARBA" id="ARBA00001957"/>
    </source>
</evidence>
<dbReference type="InterPro" id="IPR000873">
    <property type="entry name" value="AMP-dep_synth/lig_dom"/>
</dbReference>
<proteinExistence type="predicted"/>
<evidence type="ECO:0000259" key="4">
    <source>
        <dbReference type="PROSITE" id="PS50075"/>
    </source>
</evidence>
<dbReference type="SUPFAM" id="SSF52777">
    <property type="entry name" value="CoA-dependent acyltransferases"/>
    <property type="match status" value="4"/>
</dbReference>
<dbReference type="PROSITE" id="PS50075">
    <property type="entry name" value="CARRIER"/>
    <property type="match status" value="2"/>
</dbReference>
<sequence>MLYRLNPDSSVYNVHVTLRIRSCVDASVLKRALEELVRRHPVLRTTFTDSTAGPMQRVHASLPVPLTLHSSRNEAELLEMARAAILQPFVLECCPFRVLLLQRHKEDTLFLFVAHHIICDSLTMRLLLQELFLLYDTQALPGMSATGYRDFVRWQQEVIAGTRGEQLRAYWMRQLAGELSPPDLPCSRLPASGRAEQGATFVFTLDEELTQGIRALAFEECVTPYTVLLACFVVLLYRYTQQEDVLLGSPAVGRSRSEFEKVAGYFVNLLPLRIDVSGNPTFQQLLERVQQVVMDALEHQDYPFSLLVKELQPGRDAAQQPLLRTAFVWESTSLDREGFSPFFLGEAGVQRQIGSLLLESYAVLPPQEGLFDLSLMLYEQPTCLKGFLQYKVDLFSEDMVARMAAHFQNLVRGLIAHPERPLAESSLLGEDERYCLLEAWNQTQVPYPHTRCIHQLFAEQAQRAPEAVALLYQGEALRYGELDRRSNALALVLQARGVGPGITVGLFMERSPEFIIGMLAILKAGGVYVPLDPSFPARRLAFMCENARLSLVLTQEHLEPQVPPGSPPYMCVERYGPECAQVPENQNNPDDLAYIIYTSGSTGQPKGVEALHRGVVRLLFGVTYVQLDKHQRFLHHSSITFDAATFEIWGALLHGGCCVLLPERVLTPALLRSSIARYGVTITFFTSALFNLIVDEDPTAFRGMQQVVCGGEALSNVHVRRALEVLSPETRIINGYGPTETTTFACCHPIHPSEIDDIPIGRPIGNTYVYVLDRQLQPVPVGVPGELYIGGDGLARGYCGRPDLTAERFLPDPFRPGKRLYRTGDRVCWRADGTLSYLGRLDQQVKIRGYRIEPGEIEATLNSHPAVRLSVVLVREMASKGTALLAWVVPDASVERDQLPARLHSYLKERLPEYMIPTHLLLLDALPLLSSGKIDRHSLPLPALPAAQSACPRTPVEELVANIWREIMELEYVGREENFFALGGHSLLATRVVSRIERIFQCSFPLRDFFQAPTVAAVARRIEKACATESEKKRIISSERDDALVPLSFAQQRLWFLQQLAPDNPFYLIPLGWRLRGSLHVEVLERSLKALIERHESLRTCYISKHGQPFQKIRPVPDEPLLTFIDISSLTPAEQVERCREEGQREALTPFDLTGGLLLRARLLRLSGQEHILLLTVHHIACDGWSLAILQRELQQFYSAFVRGEAASLEPLPVRYRDFARWQREQEEAPGLLAYWTRQLADLPLLELPADFVRPQQERFRGAQVPLHLSPELVQKVKVLSQKHEVTLFMTLLAAFQVVLMRYCGLEDVAVGVPIANRTQFELEGLIGMFVNLLVIRTDLSGNPRVDELLRRVRQVTLDAYAHQDMPFERLVEVLCPQRSRERNPLCQVAFQLFNAPQEPLALPELLVEPLPTQESSAKIDVQVTCEEHEEGIVGSIEYNADLFLPEKMERLARHFEHMLEAFVSQTQLSLAEIPLLTEQEQQHMLIEWNRMQPTFPQDLCVHEVFEHQVACTPETLALVTDNETLCYRELDQRANQLAWLLRAQGIGPEKGVGVLMRRSLAAIVSFLAILKAGGVYVPLDPTNPPERLAFLLHDANISLLLAQEPIEEPTVPCIVLDHALTQLEGWSEQPPPNLSQPDNLAYVIYTSGSTGLPKGVEVIHRGLLNVARELKRLFQVQTGTRILQWASLSFDASLWDMMLSLLAGGTLYLPPPQMAMVGEELGRYLLERQIELISLTPSALRTLPLHTLVTVHTIIVGGEACPLELACTLSQGRRFRRFYNVYGPTEAAIWATVAECGPEQQKMHIGKPIAHVELYVLDRWLQPVPIGVPGELYIGGVGLARGYHNRPDLTAERFLPHPFSEEPGARVYRTGDLVRYLADGSLEFLGRVDHQVKVRGYRIELEEIEALLARHPAVQVAQVKLQDGQLFAYVVATGPAPSPDELAAYLRQRLPDYMVPATFILLDEFPLNAHGKIDRAALPESARLTASKRPPRTMTEKALAELWRRVLNIDEIGVHDDFFRLGGHSLLVAHLATEIQNRFNLLLPLALIMENSTVEALAQLIDQSRQKEEA</sequence>
<dbReference type="InterPro" id="IPR029058">
    <property type="entry name" value="AB_hydrolase_fold"/>
</dbReference>
<dbReference type="FunFam" id="3.30.300.30:FF:000015">
    <property type="entry name" value="Nonribosomal peptide synthase SidD"/>
    <property type="match status" value="1"/>
</dbReference>
<dbReference type="Gene3D" id="3.30.559.30">
    <property type="entry name" value="Nonribosomal peptide synthetase, condensation domain"/>
    <property type="match status" value="2"/>
</dbReference>
<dbReference type="SUPFAM" id="SSF47336">
    <property type="entry name" value="ACP-like"/>
    <property type="match status" value="2"/>
</dbReference>
<protein>
    <submittedName>
        <fullName evidence="5">Non-ribosomal peptide synthetase</fullName>
    </submittedName>
</protein>
<dbReference type="GO" id="GO:0043041">
    <property type="term" value="P:amino acid activation for nonribosomal peptide biosynthetic process"/>
    <property type="evidence" value="ECO:0007669"/>
    <property type="project" value="TreeGrafter"/>
</dbReference>
<dbReference type="NCBIfam" id="NF003417">
    <property type="entry name" value="PRK04813.1"/>
    <property type="match status" value="2"/>
</dbReference>
<dbReference type="InterPro" id="IPR020806">
    <property type="entry name" value="PKS_PP-bd"/>
</dbReference>
<dbReference type="Gene3D" id="2.30.38.10">
    <property type="entry name" value="Luciferase, Domain 3"/>
    <property type="match status" value="2"/>
</dbReference>
<dbReference type="GO" id="GO:0009239">
    <property type="term" value="P:enterobactin biosynthetic process"/>
    <property type="evidence" value="ECO:0007669"/>
    <property type="project" value="TreeGrafter"/>
</dbReference>
<dbReference type="PANTHER" id="PTHR45527">
    <property type="entry name" value="NONRIBOSOMAL PEPTIDE SYNTHETASE"/>
    <property type="match status" value="1"/>
</dbReference>
<dbReference type="Pfam" id="PF00501">
    <property type="entry name" value="AMP-binding"/>
    <property type="match status" value="2"/>
</dbReference>
<dbReference type="SMART" id="SM00823">
    <property type="entry name" value="PKS_PP"/>
    <property type="match status" value="2"/>
</dbReference>
<dbReference type="FunFam" id="3.40.50.980:FF:000001">
    <property type="entry name" value="Non-ribosomal peptide synthetase"/>
    <property type="match status" value="2"/>
</dbReference>
<dbReference type="Gene3D" id="3.30.559.10">
    <property type="entry name" value="Chloramphenicol acetyltransferase-like domain"/>
    <property type="match status" value="2"/>
</dbReference>
<dbReference type="Pfam" id="PF00550">
    <property type="entry name" value="PP-binding"/>
    <property type="match status" value="2"/>
</dbReference>
<dbReference type="CDD" id="cd05930">
    <property type="entry name" value="A_NRPS"/>
    <property type="match status" value="1"/>
</dbReference>
<dbReference type="InterPro" id="IPR023213">
    <property type="entry name" value="CAT-like_dom_sf"/>
</dbReference>
<keyword evidence="2" id="KW-0596">Phosphopantetheine</keyword>
<feature type="domain" description="Carrier" evidence="4">
    <location>
        <begin position="1991"/>
        <end position="2066"/>
    </location>
</feature>
<evidence type="ECO:0000256" key="3">
    <source>
        <dbReference type="ARBA" id="ARBA00022553"/>
    </source>
</evidence>
<dbReference type="CDD" id="cd12117">
    <property type="entry name" value="A_NRPS_Srf_like"/>
    <property type="match status" value="1"/>
</dbReference>
<dbReference type="FunFam" id="1.10.1200.10:FF:000016">
    <property type="entry name" value="Non-ribosomal peptide synthase"/>
    <property type="match status" value="1"/>
</dbReference>
<name>A0A455SL37_9CHLR</name>
<dbReference type="PANTHER" id="PTHR45527:SF1">
    <property type="entry name" value="FATTY ACID SYNTHASE"/>
    <property type="match status" value="1"/>
</dbReference>
<accession>A0A455SL37</accession>
<dbReference type="InterPro" id="IPR010071">
    <property type="entry name" value="AA_adenyl_dom"/>
</dbReference>
<dbReference type="FunFam" id="1.10.1200.10:FF:000005">
    <property type="entry name" value="Nonribosomal peptide synthetase 1"/>
    <property type="match status" value="1"/>
</dbReference>
<dbReference type="InterPro" id="IPR045851">
    <property type="entry name" value="AMP-bd_C_sf"/>
</dbReference>
<dbReference type="InterPro" id="IPR009081">
    <property type="entry name" value="PP-bd_ACP"/>
</dbReference>
<dbReference type="GO" id="GO:0005829">
    <property type="term" value="C:cytosol"/>
    <property type="evidence" value="ECO:0007669"/>
    <property type="project" value="TreeGrafter"/>
</dbReference>
<dbReference type="GO" id="GO:0047527">
    <property type="term" value="F:2,3-dihydroxybenzoate-serine ligase activity"/>
    <property type="evidence" value="ECO:0007669"/>
    <property type="project" value="TreeGrafter"/>
</dbReference>
<dbReference type="InterPro" id="IPR025110">
    <property type="entry name" value="AMP-bd_C"/>
</dbReference>
<dbReference type="EMBL" id="AP019376">
    <property type="protein sequence ID" value="BBH87622.1"/>
    <property type="molecule type" value="Genomic_DNA"/>
</dbReference>
<dbReference type="FunFam" id="3.40.50.12780:FF:000012">
    <property type="entry name" value="Non-ribosomal peptide synthetase"/>
    <property type="match status" value="2"/>
</dbReference>
<gene>
    <name evidence="5" type="ORF">KTC_23730</name>
</gene>
<dbReference type="GO" id="GO:0008610">
    <property type="term" value="P:lipid biosynthetic process"/>
    <property type="evidence" value="ECO:0007669"/>
    <property type="project" value="UniProtKB-ARBA"/>
</dbReference>
<feature type="domain" description="Carrier" evidence="4">
    <location>
        <begin position="951"/>
        <end position="1026"/>
    </location>
</feature>
<dbReference type="SUPFAM" id="SSF56801">
    <property type="entry name" value="Acetyl-CoA synthetase-like"/>
    <property type="match status" value="2"/>
</dbReference>
<dbReference type="Pfam" id="PF00668">
    <property type="entry name" value="Condensation"/>
    <property type="match status" value="2"/>
</dbReference>
<dbReference type="InterPro" id="IPR020845">
    <property type="entry name" value="AMP-binding_CS"/>
</dbReference>
<comment type="cofactor">
    <cofactor evidence="1">
        <name>pantetheine 4'-phosphate</name>
        <dbReference type="ChEBI" id="CHEBI:47942"/>
    </cofactor>
</comment>
<dbReference type="InterPro" id="IPR036736">
    <property type="entry name" value="ACP-like_sf"/>
</dbReference>
<dbReference type="InterPro" id="IPR006162">
    <property type="entry name" value="Ppantetheine_attach_site"/>
</dbReference>
<keyword evidence="3" id="KW-0597">Phosphoprotein</keyword>
<dbReference type="PROSITE" id="PS00455">
    <property type="entry name" value="AMP_BINDING"/>
    <property type="match status" value="2"/>
</dbReference>
<dbReference type="FunFam" id="3.30.559.10:FF:000012">
    <property type="entry name" value="Non-ribosomal peptide synthetase"/>
    <property type="match status" value="1"/>
</dbReference>
<dbReference type="NCBIfam" id="TIGR01733">
    <property type="entry name" value="AA-adenyl-dom"/>
    <property type="match status" value="2"/>
</dbReference>
<dbReference type="Gene3D" id="1.10.1200.10">
    <property type="entry name" value="ACP-like"/>
    <property type="match status" value="1"/>
</dbReference>
<evidence type="ECO:0000256" key="2">
    <source>
        <dbReference type="ARBA" id="ARBA00022450"/>
    </source>
</evidence>
<reference evidence="5" key="1">
    <citation type="submission" date="2018-12" db="EMBL/GenBank/DDBJ databases">
        <title>Novel natural products biosynthetic potential of the class Ktedonobacteria.</title>
        <authorList>
            <person name="Zheng Y."/>
            <person name="Saitou A."/>
            <person name="Wang C.M."/>
            <person name="Toyoda A."/>
            <person name="Minakuchi Y."/>
            <person name="Sekiguchi Y."/>
            <person name="Ueda K."/>
            <person name="Takano H."/>
            <person name="Sakai Y."/>
            <person name="Yokota A."/>
            <person name="Yabe S."/>
        </authorList>
    </citation>
    <scope>NUCLEOTIDE SEQUENCE</scope>
    <source>
        <strain evidence="5">COM3</strain>
    </source>
</reference>
<dbReference type="InterPro" id="IPR001242">
    <property type="entry name" value="Condensation_dom"/>
</dbReference>
<dbReference type="GO" id="GO:0072330">
    <property type="term" value="P:monocarboxylic acid biosynthetic process"/>
    <property type="evidence" value="ECO:0007669"/>
    <property type="project" value="UniProtKB-ARBA"/>
</dbReference>
<dbReference type="FunFam" id="2.30.38.10:FF:000001">
    <property type="entry name" value="Non-ribosomal peptide synthetase PvdI"/>
    <property type="match status" value="2"/>
</dbReference>
<dbReference type="GO" id="GO:0009366">
    <property type="term" value="C:enterobactin synthetase complex"/>
    <property type="evidence" value="ECO:0007669"/>
    <property type="project" value="TreeGrafter"/>
</dbReference>
<dbReference type="Pfam" id="PF13193">
    <property type="entry name" value="AMP-binding_C"/>
    <property type="match status" value="2"/>
</dbReference>
<dbReference type="Gene3D" id="3.40.50.980">
    <property type="match status" value="4"/>
</dbReference>
<dbReference type="Gene3D" id="3.30.300.30">
    <property type="match status" value="2"/>
</dbReference>
<dbReference type="PROSITE" id="PS00012">
    <property type="entry name" value="PHOSPHOPANTETHEINE"/>
    <property type="match status" value="2"/>
</dbReference>
<evidence type="ECO:0000313" key="5">
    <source>
        <dbReference type="EMBL" id="BBH87622.1"/>
    </source>
</evidence>
<dbReference type="GO" id="GO:0031177">
    <property type="term" value="F:phosphopantetheine binding"/>
    <property type="evidence" value="ECO:0007669"/>
    <property type="project" value="InterPro"/>
</dbReference>
<dbReference type="CDD" id="cd19531">
    <property type="entry name" value="LCL_NRPS-like"/>
    <property type="match status" value="2"/>
</dbReference>
<organism evidence="5">
    <name type="scientific">Thermosporothrix sp. COM3</name>
    <dbReference type="NCBI Taxonomy" id="2490863"/>
    <lineage>
        <taxon>Bacteria</taxon>
        <taxon>Bacillati</taxon>
        <taxon>Chloroflexota</taxon>
        <taxon>Ktedonobacteria</taxon>
        <taxon>Ktedonobacterales</taxon>
        <taxon>Thermosporotrichaceae</taxon>
        <taxon>Thermosporothrix</taxon>
    </lineage>
</organism>